<evidence type="ECO:0000313" key="1">
    <source>
        <dbReference type="EMBL" id="GBN91975.1"/>
    </source>
</evidence>
<proteinExistence type="predicted"/>
<accession>A0A4Y2SYK8</accession>
<protein>
    <submittedName>
        <fullName evidence="1">Uncharacterized protein</fullName>
    </submittedName>
</protein>
<keyword evidence="2" id="KW-1185">Reference proteome</keyword>
<dbReference type="AlphaFoldDB" id="A0A4Y2SYK8"/>
<organism evidence="1 2">
    <name type="scientific">Araneus ventricosus</name>
    <name type="common">Orbweaver spider</name>
    <name type="synonym">Epeira ventricosa</name>
    <dbReference type="NCBI Taxonomy" id="182803"/>
    <lineage>
        <taxon>Eukaryota</taxon>
        <taxon>Metazoa</taxon>
        <taxon>Ecdysozoa</taxon>
        <taxon>Arthropoda</taxon>
        <taxon>Chelicerata</taxon>
        <taxon>Arachnida</taxon>
        <taxon>Araneae</taxon>
        <taxon>Araneomorphae</taxon>
        <taxon>Entelegynae</taxon>
        <taxon>Araneoidea</taxon>
        <taxon>Araneidae</taxon>
        <taxon>Araneus</taxon>
    </lineage>
</organism>
<dbReference type="Proteomes" id="UP000499080">
    <property type="component" value="Unassembled WGS sequence"/>
</dbReference>
<comment type="caution">
    <text evidence="1">The sequence shown here is derived from an EMBL/GenBank/DDBJ whole genome shotgun (WGS) entry which is preliminary data.</text>
</comment>
<gene>
    <name evidence="1" type="ORF">AVEN_16685_1</name>
</gene>
<evidence type="ECO:0000313" key="2">
    <source>
        <dbReference type="Proteomes" id="UP000499080"/>
    </source>
</evidence>
<reference evidence="1 2" key="1">
    <citation type="journal article" date="2019" name="Sci. Rep.">
        <title>Orb-weaving spider Araneus ventricosus genome elucidates the spidroin gene catalogue.</title>
        <authorList>
            <person name="Kono N."/>
            <person name="Nakamura H."/>
            <person name="Ohtoshi R."/>
            <person name="Moran D.A.P."/>
            <person name="Shinohara A."/>
            <person name="Yoshida Y."/>
            <person name="Fujiwara M."/>
            <person name="Mori M."/>
            <person name="Tomita M."/>
            <person name="Arakawa K."/>
        </authorList>
    </citation>
    <scope>NUCLEOTIDE SEQUENCE [LARGE SCALE GENOMIC DNA]</scope>
</reference>
<dbReference type="EMBL" id="BGPR01024150">
    <property type="protein sequence ID" value="GBN91975.1"/>
    <property type="molecule type" value="Genomic_DNA"/>
</dbReference>
<name>A0A4Y2SYK8_ARAVE</name>
<sequence>MFLKCVRPNKWLFNVFLRSFIHQNSTQGPGSFWTQPIIQQQLFHILCDRFPDVVDHLHSSRKFHTKGPQSFSGPIINSSSFLILSSSLMLLDRSFIRKIPQGLEVSGHNIQYPAAALSYSFSSF</sequence>